<dbReference type="InterPro" id="IPR009057">
    <property type="entry name" value="Homeodomain-like_sf"/>
</dbReference>
<proteinExistence type="predicted"/>
<feature type="compositionally biased region" description="Low complexity" evidence="1">
    <location>
        <begin position="1"/>
        <end position="22"/>
    </location>
</feature>
<dbReference type="Proteomes" id="UP001151582">
    <property type="component" value="Unassembled WGS sequence"/>
</dbReference>
<dbReference type="AlphaFoldDB" id="A0A9W8E9U5"/>
<sequence length="216" mass="24747">MVSLTHDATDAETATTPALAELSLDTTTPEPADTSDLAQLYRTKKEWINQMRLKFCRRPEFEITQNIIHDDGTLNQDYFRPPKDALRPSQEQARKWTDQERDLLVQGVEQYGIGHFREISEALLPAWSPNDLRVKSIRLMGRQNLQLYRNWRGNAEAIKREYERNKAIGLRLNAWKGGCLVYDDDGLVLKAIMETEPTADAATLADADQEEEVEIE</sequence>
<dbReference type="InterPro" id="IPR001005">
    <property type="entry name" value="SANT/Myb"/>
</dbReference>
<dbReference type="SUPFAM" id="SSF46689">
    <property type="entry name" value="Homeodomain-like"/>
    <property type="match status" value="1"/>
</dbReference>
<accession>A0A9W8E9U5</accession>
<dbReference type="EMBL" id="JANBQB010000108">
    <property type="protein sequence ID" value="KAJ1981908.1"/>
    <property type="molecule type" value="Genomic_DNA"/>
</dbReference>
<evidence type="ECO:0000313" key="3">
    <source>
        <dbReference type="EMBL" id="KAJ1981908.1"/>
    </source>
</evidence>
<reference evidence="3" key="1">
    <citation type="submission" date="2022-07" db="EMBL/GenBank/DDBJ databases">
        <title>Phylogenomic reconstructions and comparative analyses of Kickxellomycotina fungi.</title>
        <authorList>
            <person name="Reynolds N.K."/>
            <person name="Stajich J.E."/>
            <person name="Barry K."/>
            <person name="Grigoriev I.V."/>
            <person name="Crous P."/>
            <person name="Smith M.E."/>
        </authorList>
    </citation>
    <scope>NUCLEOTIDE SEQUENCE</scope>
    <source>
        <strain evidence="3">RSA 567</strain>
    </source>
</reference>
<dbReference type="OrthoDB" id="608866at2759"/>
<name>A0A9W8E9U5_9FUNG</name>
<feature type="region of interest" description="Disordered" evidence="1">
    <location>
        <begin position="1"/>
        <end position="33"/>
    </location>
</feature>
<dbReference type="Gene3D" id="1.10.10.60">
    <property type="entry name" value="Homeodomain-like"/>
    <property type="match status" value="1"/>
</dbReference>
<dbReference type="SMART" id="SM00717">
    <property type="entry name" value="SANT"/>
    <property type="match status" value="1"/>
</dbReference>
<dbReference type="Pfam" id="PF00249">
    <property type="entry name" value="Myb_DNA-binding"/>
    <property type="match status" value="1"/>
</dbReference>
<feature type="domain" description="Myb-like" evidence="2">
    <location>
        <begin position="92"/>
        <end position="142"/>
    </location>
</feature>
<comment type="caution">
    <text evidence="3">The sequence shown here is derived from an EMBL/GenBank/DDBJ whole genome shotgun (WGS) entry which is preliminary data.</text>
</comment>
<protein>
    <recommendedName>
        <fullName evidence="2">Myb-like domain-containing protein</fullName>
    </recommendedName>
</protein>
<evidence type="ECO:0000313" key="4">
    <source>
        <dbReference type="Proteomes" id="UP001151582"/>
    </source>
</evidence>
<evidence type="ECO:0000256" key="1">
    <source>
        <dbReference type="SAM" id="MobiDB-lite"/>
    </source>
</evidence>
<organism evidence="3 4">
    <name type="scientific">Dimargaris verticillata</name>
    <dbReference type="NCBI Taxonomy" id="2761393"/>
    <lineage>
        <taxon>Eukaryota</taxon>
        <taxon>Fungi</taxon>
        <taxon>Fungi incertae sedis</taxon>
        <taxon>Zoopagomycota</taxon>
        <taxon>Kickxellomycotina</taxon>
        <taxon>Dimargaritomycetes</taxon>
        <taxon>Dimargaritales</taxon>
        <taxon>Dimargaritaceae</taxon>
        <taxon>Dimargaris</taxon>
    </lineage>
</organism>
<gene>
    <name evidence="3" type="ORF">H4R34_001910</name>
</gene>
<evidence type="ECO:0000259" key="2">
    <source>
        <dbReference type="SMART" id="SM00717"/>
    </source>
</evidence>
<keyword evidence="4" id="KW-1185">Reference proteome</keyword>